<evidence type="ECO:0000256" key="4">
    <source>
        <dbReference type="ARBA" id="ARBA00022833"/>
    </source>
</evidence>
<keyword evidence="1 5" id="KW-0489">Methyltransferase</keyword>
<keyword evidence="9" id="KW-1185">Reference proteome</keyword>
<evidence type="ECO:0000256" key="1">
    <source>
        <dbReference type="ARBA" id="ARBA00022603"/>
    </source>
</evidence>
<keyword evidence="4 5" id="KW-0862">Zinc</keyword>
<feature type="binding site" evidence="5">
    <location>
        <position position="342"/>
    </location>
    <ligand>
        <name>Zn(2+)</name>
        <dbReference type="ChEBI" id="CHEBI:29105"/>
    </ligand>
</feature>
<dbReference type="PANTHER" id="PTHR46015:SF1">
    <property type="entry name" value="HOMOCYSTEINE S-METHYLTRANSFERASE-LIKE ISOFORM 1"/>
    <property type="match status" value="1"/>
</dbReference>
<dbReference type="EMBL" id="BMFU01000015">
    <property type="protein sequence ID" value="GGH70019.1"/>
    <property type="molecule type" value="Genomic_DNA"/>
</dbReference>
<dbReference type="Pfam" id="PF02574">
    <property type="entry name" value="S-methyl_trans"/>
    <property type="match status" value="1"/>
</dbReference>
<dbReference type="InterPro" id="IPR051486">
    <property type="entry name" value="Hcy_S-methyltransferase"/>
</dbReference>
<proteinExistence type="predicted"/>
<evidence type="ECO:0000256" key="2">
    <source>
        <dbReference type="ARBA" id="ARBA00022679"/>
    </source>
</evidence>
<evidence type="ECO:0000256" key="3">
    <source>
        <dbReference type="ARBA" id="ARBA00022723"/>
    </source>
</evidence>
<dbReference type="Gene3D" id="3.20.20.330">
    <property type="entry name" value="Homocysteine-binding-like domain"/>
    <property type="match status" value="1"/>
</dbReference>
<dbReference type="SUPFAM" id="SSF82282">
    <property type="entry name" value="Homocysteine S-methyltransferase"/>
    <property type="match status" value="1"/>
</dbReference>
<feature type="region of interest" description="Disordered" evidence="6">
    <location>
        <begin position="125"/>
        <end position="165"/>
    </location>
</feature>
<accession>A0ABQ1ZKN3</accession>
<feature type="domain" description="Hcy-binding" evidence="7">
    <location>
        <begin position="11"/>
        <end position="357"/>
    </location>
</feature>
<dbReference type="NCBIfam" id="NF007020">
    <property type="entry name" value="PRK09485.1"/>
    <property type="match status" value="1"/>
</dbReference>
<gene>
    <name evidence="8" type="primary">mmuM</name>
    <name evidence="8" type="ORF">GCM10008014_54020</name>
</gene>
<evidence type="ECO:0000259" key="7">
    <source>
        <dbReference type="PROSITE" id="PS50970"/>
    </source>
</evidence>
<keyword evidence="2 5" id="KW-0808">Transferase</keyword>
<dbReference type="PANTHER" id="PTHR46015">
    <property type="entry name" value="ZGC:172121"/>
    <property type="match status" value="1"/>
</dbReference>
<sequence>MTKMEQTNDMNVIQRILNDYPLLILDGALATELEQHGCDLDDPLWSARVLLENPDVIVQVHADYFRAGADCAITSSYQATVEGFRKRGIGEQAALELIRKTVELAAKARDDVWAEVQGVTVEGSSSMRPLAEVASGRAKNMGSEQSESRTGEHTGGEKPGRPRPIVAGSVGPYGAYLADGSEYVGHYGVSDETLAAFHRPRMAALVEAGADVLALETIPSLQEARVLVELLKEFPETSAWLSFSLKDGTSISEGTPLQVCAQTFGSEPQLAAIGLNCAPMEVVTEAIGILRRASDKPVIVYPNSGETYDAETKTWSGQGSCGSMKDASEQWVAAGARIIGGCCRTTPHQISELAKKWRN</sequence>
<comment type="cofactor">
    <cofactor evidence="5">
        <name>Zn(2+)</name>
        <dbReference type="ChEBI" id="CHEBI:29105"/>
    </cofactor>
</comment>
<feature type="binding site" evidence="5">
    <location>
        <position position="343"/>
    </location>
    <ligand>
        <name>Zn(2+)</name>
        <dbReference type="ChEBI" id="CHEBI:29105"/>
    </ligand>
</feature>
<evidence type="ECO:0000313" key="8">
    <source>
        <dbReference type="EMBL" id="GGH70019.1"/>
    </source>
</evidence>
<reference evidence="9" key="1">
    <citation type="journal article" date="2019" name="Int. J. Syst. Evol. Microbiol.">
        <title>The Global Catalogue of Microorganisms (GCM) 10K type strain sequencing project: providing services to taxonomists for standard genome sequencing and annotation.</title>
        <authorList>
            <consortium name="The Broad Institute Genomics Platform"/>
            <consortium name="The Broad Institute Genome Sequencing Center for Infectious Disease"/>
            <person name="Wu L."/>
            <person name="Ma J."/>
        </authorList>
    </citation>
    <scope>NUCLEOTIDE SEQUENCE [LARGE SCALE GENOMIC DNA]</scope>
    <source>
        <strain evidence="9">CGMCC 1.12770</strain>
    </source>
</reference>
<dbReference type="Proteomes" id="UP000652153">
    <property type="component" value="Unassembled WGS sequence"/>
</dbReference>
<name>A0ABQ1ZKN3_9BACL</name>
<protein>
    <submittedName>
        <fullName evidence="8">Homocysteine S-methyltransferase</fullName>
    </submittedName>
</protein>
<dbReference type="PIRSF" id="PIRSF037505">
    <property type="entry name" value="Betaine_HMT"/>
    <property type="match status" value="1"/>
</dbReference>
<evidence type="ECO:0000256" key="5">
    <source>
        <dbReference type="PROSITE-ProRule" id="PRU00333"/>
    </source>
</evidence>
<keyword evidence="3 5" id="KW-0479">Metal-binding</keyword>
<feature type="binding site" evidence="5">
    <location>
        <position position="277"/>
    </location>
    <ligand>
        <name>Zn(2+)</name>
        <dbReference type="ChEBI" id="CHEBI:29105"/>
    </ligand>
</feature>
<feature type="compositionally biased region" description="Basic and acidic residues" evidence="6">
    <location>
        <begin position="146"/>
        <end position="160"/>
    </location>
</feature>
<evidence type="ECO:0000256" key="6">
    <source>
        <dbReference type="SAM" id="MobiDB-lite"/>
    </source>
</evidence>
<dbReference type="InterPro" id="IPR036589">
    <property type="entry name" value="HCY_dom_sf"/>
</dbReference>
<organism evidence="8 9">
    <name type="scientific">Paenibacillus silvae</name>
    <dbReference type="NCBI Taxonomy" id="1325358"/>
    <lineage>
        <taxon>Bacteria</taxon>
        <taxon>Bacillati</taxon>
        <taxon>Bacillota</taxon>
        <taxon>Bacilli</taxon>
        <taxon>Bacillales</taxon>
        <taxon>Paenibacillaceae</taxon>
        <taxon>Paenibacillus</taxon>
    </lineage>
</organism>
<dbReference type="InterPro" id="IPR017226">
    <property type="entry name" value="BHMT-like"/>
</dbReference>
<dbReference type="InterPro" id="IPR003726">
    <property type="entry name" value="HCY_dom"/>
</dbReference>
<dbReference type="PROSITE" id="PS50970">
    <property type="entry name" value="HCY"/>
    <property type="match status" value="1"/>
</dbReference>
<evidence type="ECO:0000313" key="9">
    <source>
        <dbReference type="Proteomes" id="UP000652153"/>
    </source>
</evidence>
<comment type="caution">
    <text evidence="8">The sequence shown here is derived from an EMBL/GenBank/DDBJ whole genome shotgun (WGS) entry which is preliminary data.</text>
</comment>